<dbReference type="Proteomes" id="UP001606134">
    <property type="component" value="Unassembled WGS sequence"/>
</dbReference>
<dbReference type="InterPro" id="IPR032640">
    <property type="entry name" value="AMPK1_CBM"/>
</dbReference>
<protein>
    <submittedName>
        <fullName evidence="3">Alpha/beta hydrolase</fullName>
    </submittedName>
</protein>
<accession>A0ABW7H993</accession>
<dbReference type="InterPro" id="IPR029058">
    <property type="entry name" value="AB_hydrolase_fold"/>
</dbReference>
<sequence>MKARFLLCAAVWLAAVAAQADPVTFTLAAPQAREVFLAGEMTDWDAGKKPLARGADGVWRVQLDLAPGQWLYKFVVDGRWVHDPATPDHDADGQGGQHSFVFVGTGPWTPPAPAQRGHVETHQLPSAAFGGQPVKVNVYLPPGFQAGQDLPVLWLLHGGGMDADQWFRTGHIERYADRLIAAGRVKPFVIVMPSSNGRRYDGPARDFIVDELPAWLKARYGLAPTRARSAIAGMSLGGLGAVRLPVAAPARWGYAYALAGWYPDELLDEVRAAGRLPVQLVMRCGTEDSLLPGNRALLALLREQGTPPDYREDAGAHTFHYWSQVTEEMLTGVDGYFRAASGS</sequence>
<evidence type="ECO:0000313" key="4">
    <source>
        <dbReference type="Proteomes" id="UP001606134"/>
    </source>
</evidence>
<keyword evidence="3" id="KW-0378">Hydrolase</keyword>
<proteinExistence type="predicted"/>
<feature type="signal peptide" evidence="1">
    <location>
        <begin position="1"/>
        <end position="20"/>
    </location>
</feature>
<dbReference type="PANTHER" id="PTHR48098">
    <property type="entry name" value="ENTEROCHELIN ESTERASE-RELATED"/>
    <property type="match status" value="1"/>
</dbReference>
<dbReference type="SUPFAM" id="SSF53474">
    <property type="entry name" value="alpha/beta-Hydrolases"/>
    <property type="match status" value="1"/>
</dbReference>
<evidence type="ECO:0000259" key="2">
    <source>
        <dbReference type="Pfam" id="PF16561"/>
    </source>
</evidence>
<dbReference type="InterPro" id="IPR013783">
    <property type="entry name" value="Ig-like_fold"/>
</dbReference>
<dbReference type="GO" id="GO:0016787">
    <property type="term" value="F:hydrolase activity"/>
    <property type="evidence" value="ECO:0007669"/>
    <property type="project" value="UniProtKB-KW"/>
</dbReference>
<organism evidence="3 4">
    <name type="scientific">Pelomonas candidula</name>
    <dbReference type="NCBI Taxonomy" id="3299025"/>
    <lineage>
        <taxon>Bacteria</taxon>
        <taxon>Pseudomonadati</taxon>
        <taxon>Pseudomonadota</taxon>
        <taxon>Betaproteobacteria</taxon>
        <taxon>Burkholderiales</taxon>
        <taxon>Sphaerotilaceae</taxon>
        <taxon>Roseateles</taxon>
    </lineage>
</organism>
<dbReference type="InterPro" id="IPR000801">
    <property type="entry name" value="Esterase-like"/>
</dbReference>
<evidence type="ECO:0000256" key="1">
    <source>
        <dbReference type="SAM" id="SignalP"/>
    </source>
</evidence>
<dbReference type="Pfam" id="PF00756">
    <property type="entry name" value="Esterase"/>
    <property type="match status" value="1"/>
</dbReference>
<dbReference type="RefSeq" id="WP_394407367.1">
    <property type="nucleotide sequence ID" value="NZ_JBIGIC010000003.1"/>
</dbReference>
<dbReference type="PANTHER" id="PTHR48098:SF1">
    <property type="entry name" value="DIACYLGLYCEROL ACYLTRANSFERASE_MYCOLYLTRANSFERASE AG85A"/>
    <property type="match status" value="1"/>
</dbReference>
<dbReference type="SUPFAM" id="SSF81296">
    <property type="entry name" value="E set domains"/>
    <property type="match status" value="1"/>
</dbReference>
<dbReference type="EMBL" id="JBIGIC010000003">
    <property type="protein sequence ID" value="MFG6486354.1"/>
    <property type="molecule type" value="Genomic_DNA"/>
</dbReference>
<dbReference type="CDD" id="cd02859">
    <property type="entry name" value="E_set_AMPKbeta_like_N"/>
    <property type="match status" value="1"/>
</dbReference>
<keyword evidence="4" id="KW-1185">Reference proteome</keyword>
<name>A0ABW7H993_9BURK</name>
<dbReference type="Gene3D" id="2.60.40.10">
    <property type="entry name" value="Immunoglobulins"/>
    <property type="match status" value="1"/>
</dbReference>
<comment type="caution">
    <text evidence="3">The sequence shown here is derived from an EMBL/GenBank/DDBJ whole genome shotgun (WGS) entry which is preliminary data.</text>
</comment>
<dbReference type="Pfam" id="PF16561">
    <property type="entry name" value="AMPK1_CBM"/>
    <property type="match status" value="1"/>
</dbReference>
<feature type="chain" id="PRO_5045380687" evidence="1">
    <location>
        <begin position="21"/>
        <end position="343"/>
    </location>
</feature>
<feature type="domain" description="AMP-activated protein kinase glycogen-binding" evidence="2">
    <location>
        <begin position="29"/>
        <end position="95"/>
    </location>
</feature>
<keyword evidence="1" id="KW-0732">Signal</keyword>
<dbReference type="InterPro" id="IPR050583">
    <property type="entry name" value="Mycobacterial_A85_antigen"/>
</dbReference>
<evidence type="ECO:0000313" key="3">
    <source>
        <dbReference type="EMBL" id="MFG6486354.1"/>
    </source>
</evidence>
<reference evidence="3 4" key="1">
    <citation type="submission" date="2024-08" db="EMBL/GenBank/DDBJ databases">
        <authorList>
            <person name="Lu H."/>
        </authorList>
    </citation>
    <scope>NUCLEOTIDE SEQUENCE [LARGE SCALE GENOMIC DNA]</scope>
    <source>
        <strain evidence="3 4">BYS78W</strain>
    </source>
</reference>
<dbReference type="InterPro" id="IPR014756">
    <property type="entry name" value="Ig_E-set"/>
</dbReference>
<gene>
    <name evidence="3" type="ORF">ACG04R_06710</name>
</gene>
<dbReference type="Gene3D" id="3.40.50.1820">
    <property type="entry name" value="alpha/beta hydrolase"/>
    <property type="match status" value="1"/>
</dbReference>